<feature type="domain" description="Secreted protein CSS2 C-terminal" evidence="2">
    <location>
        <begin position="29"/>
        <end position="97"/>
    </location>
</feature>
<proteinExistence type="predicted"/>
<dbReference type="EMBL" id="JH668228">
    <property type="protein sequence ID" value="EIM22244.1"/>
    <property type="molecule type" value="Genomic_DNA"/>
</dbReference>
<dbReference type="Proteomes" id="UP000005242">
    <property type="component" value="Unassembled WGS sequence"/>
</dbReference>
<dbReference type="GeneID" id="18473656"/>
<evidence type="ECO:0000313" key="3">
    <source>
        <dbReference type="EMBL" id="EIM22244.1"/>
    </source>
</evidence>
<reference evidence="3 4" key="1">
    <citation type="journal article" date="2012" name="Fungal Genet. Biol.">
        <title>The genome of the xerotolerant mold Wallemia sebi reveals adaptations to osmotic stress and suggests cryptic sexual reproduction.</title>
        <authorList>
            <person name="Padamsee M."/>
            <person name="Kumar T.K.A."/>
            <person name="Riley R."/>
            <person name="Binder M."/>
            <person name="Boyd A."/>
            <person name="Calvo A.M."/>
            <person name="Furukawa K."/>
            <person name="Hesse C."/>
            <person name="Hohmann S."/>
            <person name="James T.Y."/>
            <person name="LaButti K."/>
            <person name="Lapidus A."/>
            <person name="Lindquist E."/>
            <person name="Lucas S."/>
            <person name="Miller K."/>
            <person name="Shantappa S."/>
            <person name="Grigoriev I.V."/>
            <person name="Hibbett D.S."/>
            <person name="McLaughlin D.J."/>
            <person name="Spatafora J.W."/>
            <person name="Aime M.C."/>
        </authorList>
    </citation>
    <scope>NUCLEOTIDE SEQUENCE [LARGE SCALE GENOMIC DNA]</scope>
    <source>
        <strain evidence="4">ATCC MYA-4683 / CBS 633.66</strain>
    </source>
</reference>
<dbReference type="InterPro" id="IPR046624">
    <property type="entry name" value="CSS2_C"/>
</dbReference>
<protein>
    <recommendedName>
        <fullName evidence="2">Secreted protein CSS2 C-terminal domain-containing protein</fullName>
    </recommendedName>
</protein>
<accession>I4YE52</accession>
<evidence type="ECO:0000256" key="1">
    <source>
        <dbReference type="SAM" id="Phobius"/>
    </source>
</evidence>
<dbReference type="RefSeq" id="XP_006957508.1">
    <property type="nucleotide sequence ID" value="XM_006957446.1"/>
</dbReference>
<dbReference type="InParanoid" id="I4YE52"/>
<feature type="transmembrane region" description="Helical" evidence="1">
    <location>
        <begin position="9"/>
        <end position="28"/>
    </location>
</feature>
<keyword evidence="4" id="KW-1185">Reference proteome</keyword>
<dbReference type="KEGG" id="wse:WALSEDRAFT_59967"/>
<keyword evidence="1" id="KW-1133">Transmembrane helix</keyword>
<dbReference type="Pfam" id="PF20521">
    <property type="entry name" value="DUF6736"/>
    <property type="match status" value="1"/>
</dbReference>
<evidence type="ECO:0000313" key="4">
    <source>
        <dbReference type="Proteomes" id="UP000005242"/>
    </source>
</evidence>
<sequence length="119" mass="13420">MAYCYPKIIYYAIIFQTLIIIYNLVLKWPSNDCSPVERTVDDIIWRYHTEGECRRTTQSETIAEAMLKKLRASDSVCTAACMKKVHNVNWNGFLIMTDDPLGEALSICGEAGTQTCTSG</sequence>
<keyword evidence="1" id="KW-0812">Transmembrane</keyword>
<keyword evidence="1" id="KW-0472">Membrane</keyword>
<name>I4YE52_WALMC</name>
<gene>
    <name evidence="3" type="ORF">WALSEDRAFT_59967</name>
</gene>
<dbReference type="AlphaFoldDB" id="I4YE52"/>
<dbReference type="HOGENOM" id="CLU_2063303_0_0_1"/>
<organism evidence="3 4">
    <name type="scientific">Wallemia mellicola (strain ATCC MYA-4683 / CBS 633.66)</name>
    <name type="common">Wallemia sebi (CBS 633.66)</name>
    <dbReference type="NCBI Taxonomy" id="671144"/>
    <lineage>
        <taxon>Eukaryota</taxon>
        <taxon>Fungi</taxon>
        <taxon>Dikarya</taxon>
        <taxon>Basidiomycota</taxon>
        <taxon>Wallemiomycotina</taxon>
        <taxon>Wallemiomycetes</taxon>
        <taxon>Wallemiales</taxon>
        <taxon>Wallemiaceae</taxon>
        <taxon>Wallemia</taxon>
    </lineage>
</organism>
<evidence type="ECO:0000259" key="2">
    <source>
        <dbReference type="Pfam" id="PF20521"/>
    </source>
</evidence>